<evidence type="ECO:0000256" key="2">
    <source>
        <dbReference type="ARBA" id="ARBA00023136"/>
    </source>
</evidence>
<dbReference type="Pfam" id="PF00691">
    <property type="entry name" value="OmpA"/>
    <property type="match status" value="1"/>
</dbReference>
<dbReference type="InterPro" id="IPR036737">
    <property type="entry name" value="OmpA-like_sf"/>
</dbReference>
<feature type="chain" id="PRO_5034996320" evidence="6">
    <location>
        <begin position="22"/>
        <end position="260"/>
    </location>
</feature>
<dbReference type="GeneID" id="77259523"/>
<dbReference type="InterPro" id="IPR006690">
    <property type="entry name" value="OMPA-like_CS"/>
</dbReference>
<dbReference type="PANTHER" id="PTHR30329:SF21">
    <property type="entry name" value="LIPOPROTEIN YIAD-RELATED"/>
    <property type="match status" value="1"/>
</dbReference>
<reference evidence="9 11" key="2">
    <citation type="submission" date="2016-10" db="EMBL/GenBank/DDBJ databases">
        <authorList>
            <person name="Varghese N."/>
            <person name="Submissions S."/>
        </authorList>
    </citation>
    <scope>NUCLEOTIDE SEQUENCE [LARGE SCALE GENOMIC DNA]</scope>
    <source>
        <strain evidence="9 11">DSM 6083</strain>
    </source>
</reference>
<keyword evidence="11" id="KW-1185">Reference proteome</keyword>
<evidence type="ECO:0000313" key="8">
    <source>
        <dbReference type="EMBL" id="AJE14667.1"/>
    </source>
</evidence>
<dbReference type="Proteomes" id="UP000031271">
    <property type="component" value="Chromosome"/>
</dbReference>
<sequence length="260" mass="28893">MHKLVTVPTLLALSIGLVACASQPNENLEQARASFSSLQSDARSAELAALETQDASKALDKANEAYLEDADEDKVDQLAYLAKRRIEFAEQTIALRDAERNLEKASTQRAEARLQARDAQIRKLQEDLQAKQTERGTLVTFGDVLFDLDRAELKPGGLRSVQKLADFLNQNKERHVIVEGYTDSTGSDSYNQRLSERRADAVRMALIRMGVDPQRIVSQGYGEAYPVASNDSPSGRAMNRRVEVTISNDNQPVEPRSSMR</sequence>
<dbReference type="PROSITE" id="PS51257">
    <property type="entry name" value="PROKAR_LIPOPROTEIN"/>
    <property type="match status" value="1"/>
</dbReference>
<reference evidence="10" key="1">
    <citation type="submission" date="2014-03" db="EMBL/GenBank/DDBJ databases">
        <title>Complete genome of Pseudomonas balearica DSM 6083T, a sewage water isolate from an enrichment with 2-methylnaphthalene.</title>
        <authorList>
            <person name="Salva-Serra F."/>
            <person name="Jaen-Luchoro D."/>
            <person name="Busquets A."/>
            <person name="Pena A."/>
            <person name="Gomila M."/>
            <person name="Bosch R."/>
            <person name="Nogales B."/>
            <person name="Garcia-Valdes E."/>
            <person name="Lalucat J."/>
            <person name="Bennasar A."/>
        </authorList>
    </citation>
    <scope>NUCLEOTIDE SEQUENCE [LARGE SCALE GENOMIC DNA]</scope>
    <source>
        <strain evidence="10">DSM 6083</strain>
    </source>
</reference>
<dbReference type="Gene3D" id="3.30.1330.60">
    <property type="entry name" value="OmpA-like domain"/>
    <property type="match status" value="1"/>
</dbReference>
<organism evidence="8 10">
    <name type="scientific">Stutzerimonas balearica DSM 6083</name>
    <dbReference type="NCBI Taxonomy" id="1123016"/>
    <lineage>
        <taxon>Bacteria</taxon>
        <taxon>Pseudomonadati</taxon>
        <taxon>Pseudomonadota</taxon>
        <taxon>Gammaproteobacteria</taxon>
        <taxon>Pseudomonadales</taxon>
        <taxon>Pseudomonadaceae</taxon>
        <taxon>Stutzerimonas</taxon>
    </lineage>
</organism>
<reference evidence="8 10" key="3">
    <citation type="journal article" name="Genome Announc.">
        <title>Complete Genome Sequence of Pseudomonas balearica DSM 6083T.</title>
        <authorList>
            <person name="Bennasar-Figueras A."/>
            <person name="Salva-Serra F."/>
            <person name="Jaen-Luchoro D."/>
            <person name="Segui C."/>
            <person name="Aliaga F."/>
            <person name="Busquets A."/>
            <person name="Gomila M."/>
            <person name="Moore E.R."/>
            <person name="Lalucat J."/>
        </authorList>
    </citation>
    <scope>NUCLEOTIDE SEQUENCE [LARGE SCALE GENOMIC DNA]</scope>
    <source>
        <strain evidence="10">DSM 6083</strain>
        <strain evidence="8">DSM6083</strain>
    </source>
</reference>
<dbReference type="PRINTS" id="PR01023">
    <property type="entry name" value="NAFLGMOTY"/>
</dbReference>
<evidence type="ECO:0000256" key="1">
    <source>
        <dbReference type="ARBA" id="ARBA00004442"/>
    </source>
</evidence>
<keyword evidence="3" id="KW-0998">Cell outer membrane</keyword>
<dbReference type="InterPro" id="IPR025511">
    <property type="entry name" value="DUF4398"/>
</dbReference>
<keyword evidence="6" id="KW-0732">Signal</keyword>
<dbReference type="Proteomes" id="UP000182276">
    <property type="component" value="Unassembled WGS sequence"/>
</dbReference>
<keyword evidence="2 4" id="KW-0472">Membrane</keyword>
<gene>
    <name evidence="8" type="ORF">CL52_06280</name>
    <name evidence="9" type="ORF">SAMN05660875_104314</name>
</gene>
<dbReference type="PROSITE" id="PS51123">
    <property type="entry name" value="OMPA_2"/>
    <property type="match status" value="1"/>
</dbReference>
<evidence type="ECO:0000256" key="3">
    <source>
        <dbReference type="ARBA" id="ARBA00023237"/>
    </source>
</evidence>
<dbReference type="InterPro" id="IPR006665">
    <property type="entry name" value="OmpA-like"/>
</dbReference>
<dbReference type="SUPFAM" id="SSF103088">
    <property type="entry name" value="OmpA-like"/>
    <property type="match status" value="1"/>
</dbReference>
<evidence type="ECO:0000313" key="10">
    <source>
        <dbReference type="Proteomes" id="UP000031271"/>
    </source>
</evidence>
<evidence type="ECO:0000256" key="4">
    <source>
        <dbReference type="PROSITE-ProRule" id="PRU00473"/>
    </source>
</evidence>
<proteinExistence type="predicted"/>
<dbReference type="InterPro" id="IPR006664">
    <property type="entry name" value="OMP_bac"/>
</dbReference>
<dbReference type="CDD" id="cd07185">
    <property type="entry name" value="OmpA_C-like"/>
    <property type="match status" value="1"/>
</dbReference>
<name>A0A8D3Y055_9GAMM</name>
<protein>
    <submittedName>
        <fullName evidence="8 9">Membrane protein</fullName>
    </submittedName>
</protein>
<evidence type="ECO:0000256" key="6">
    <source>
        <dbReference type="SAM" id="SignalP"/>
    </source>
</evidence>
<dbReference type="PROSITE" id="PS01068">
    <property type="entry name" value="OMPA_1"/>
    <property type="match status" value="1"/>
</dbReference>
<evidence type="ECO:0000313" key="11">
    <source>
        <dbReference type="Proteomes" id="UP000182276"/>
    </source>
</evidence>
<evidence type="ECO:0000259" key="7">
    <source>
        <dbReference type="PROSITE" id="PS51123"/>
    </source>
</evidence>
<dbReference type="PANTHER" id="PTHR30329">
    <property type="entry name" value="STATOR ELEMENT OF FLAGELLAR MOTOR COMPLEX"/>
    <property type="match status" value="1"/>
</dbReference>
<comment type="subcellular location">
    <subcellularLocation>
        <location evidence="1">Cell outer membrane</location>
    </subcellularLocation>
</comment>
<dbReference type="RefSeq" id="WP_041107088.1">
    <property type="nucleotide sequence ID" value="NZ_CP007511.1"/>
</dbReference>
<keyword evidence="5" id="KW-0175">Coiled coil</keyword>
<dbReference type="GO" id="GO:0009279">
    <property type="term" value="C:cell outer membrane"/>
    <property type="evidence" value="ECO:0007669"/>
    <property type="project" value="UniProtKB-SubCell"/>
</dbReference>
<feature type="coiled-coil region" evidence="5">
    <location>
        <begin position="88"/>
        <end position="134"/>
    </location>
</feature>
<dbReference type="EMBL" id="CP007511">
    <property type="protein sequence ID" value="AJE14667.1"/>
    <property type="molecule type" value="Genomic_DNA"/>
</dbReference>
<dbReference type="EMBL" id="FNHO01000004">
    <property type="protein sequence ID" value="SDM38469.1"/>
    <property type="molecule type" value="Genomic_DNA"/>
</dbReference>
<dbReference type="KEGG" id="pbm:CL52_06280"/>
<accession>A0A8D3Y055</accession>
<dbReference type="AlphaFoldDB" id="A0A8D3Y055"/>
<feature type="domain" description="OmpA-like" evidence="7">
    <location>
        <begin position="133"/>
        <end position="250"/>
    </location>
</feature>
<feature type="signal peptide" evidence="6">
    <location>
        <begin position="1"/>
        <end position="21"/>
    </location>
</feature>
<evidence type="ECO:0000256" key="5">
    <source>
        <dbReference type="SAM" id="Coils"/>
    </source>
</evidence>
<dbReference type="PRINTS" id="PR01021">
    <property type="entry name" value="OMPADOMAIN"/>
</dbReference>
<evidence type="ECO:0000313" key="9">
    <source>
        <dbReference type="EMBL" id="SDM38469.1"/>
    </source>
</evidence>
<dbReference type="Pfam" id="PF14346">
    <property type="entry name" value="DUF4398"/>
    <property type="match status" value="1"/>
</dbReference>
<dbReference type="InterPro" id="IPR050330">
    <property type="entry name" value="Bact_OuterMem_StrucFunc"/>
</dbReference>